<dbReference type="InterPro" id="IPR020846">
    <property type="entry name" value="MFS_dom"/>
</dbReference>
<keyword evidence="5 7" id="KW-1133">Transmembrane helix</keyword>
<dbReference type="InterPro" id="IPR036259">
    <property type="entry name" value="MFS_trans_sf"/>
</dbReference>
<keyword evidence="2" id="KW-0813">Transport</keyword>
<feature type="transmembrane region" description="Helical" evidence="7">
    <location>
        <begin position="176"/>
        <end position="193"/>
    </location>
</feature>
<feature type="transmembrane region" description="Helical" evidence="7">
    <location>
        <begin position="54"/>
        <end position="74"/>
    </location>
</feature>
<keyword evidence="3" id="KW-1003">Cell membrane</keyword>
<evidence type="ECO:0000256" key="5">
    <source>
        <dbReference type="ARBA" id="ARBA00022989"/>
    </source>
</evidence>
<proteinExistence type="predicted"/>
<dbReference type="Pfam" id="PF07690">
    <property type="entry name" value="MFS_1"/>
    <property type="match status" value="2"/>
</dbReference>
<organism evidence="9 10">
    <name type="scientific">Paenibacillus xylanilyticus</name>
    <dbReference type="NCBI Taxonomy" id="248903"/>
    <lineage>
        <taxon>Bacteria</taxon>
        <taxon>Bacillati</taxon>
        <taxon>Bacillota</taxon>
        <taxon>Bacilli</taxon>
        <taxon>Bacillales</taxon>
        <taxon>Paenibacillaceae</taxon>
        <taxon>Paenibacillus</taxon>
    </lineage>
</organism>
<dbReference type="EMBL" id="JABMCB010000178">
    <property type="protein sequence ID" value="NUU76083.1"/>
    <property type="molecule type" value="Genomic_DNA"/>
</dbReference>
<accession>A0A7Y6BWW3</accession>
<dbReference type="InterPro" id="IPR022324">
    <property type="entry name" value="Bacilysin_exporter_BacE_put"/>
</dbReference>
<dbReference type="PROSITE" id="PS50850">
    <property type="entry name" value="MFS"/>
    <property type="match status" value="1"/>
</dbReference>
<evidence type="ECO:0000259" key="8">
    <source>
        <dbReference type="PROSITE" id="PS50850"/>
    </source>
</evidence>
<evidence type="ECO:0000256" key="6">
    <source>
        <dbReference type="ARBA" id="ARBA00023136"/>
    </source>
</evidence>
<feature type="transmembrane region" description="Helical" evidence="7">
    <location>
        <begin position="268"/>
        <end position="289"/>
    </location>
</feature>
<dbReference type="AlphaFoldDB" id="A0A7Y6BWW3"/>
<keyword evidence="6 7" id="KW-0472">Membrane</keyword>
<feature type="transmembrane region" description="Helical" evidence="7">
    <location>
        <begin position="355"/>
        <end position="378"/>
    </location>
</feature>
<reference evidence="9 10" key="1">
    <citation type="submission" date="2020-05" db="EMBL/GenBank/DDBJ databases">
        <title>Genome Sequencing of Type Strains.</title>
        <authorList>
            <person name="Lemaire J.F."/>
            <person name="Inderbitzin P."/>
            <person name="Gregorio O.A."/>
            <person name="Collins S.B."/>
            <person name="Wespe N."/>
            <person name="Knight-Connoni V."/>
        </authorList>
    </citation>
    <scope>NUCLEOTIDE SEQUENCE [LARGE SCALE GENOMIC DNA]</scope>
    <source>
        <strain evidence="9 10">LMG 21957</strain>
    </source>
</reference>
<comment type="subcellular location">
    <subcellularLocation>
        <location evidence="1">Cell membrane</location>
        <topology evidence="1">Multi-pass membrane protein</topology>
    </subcellularLocation>
</comment>
<dbReference type="InterPro" id="IPR011701">
    <property type="entry name" value="MFS"/>
</dbReference>
<evidence type="ECO:0000256" key="3">
    <source>
        <dbReference type="ARBA" id="ARBA00022475"/>
    </source>
</evidence>
<dbReference type="PRINTS" id="PR01988">
    <property type="entry name" value="EXPORTERBACE"/>
</dbReference>
<evidence type="ECO:0000256" key="4">
    <source>
        <dbReference type="ARBA" id="ARBA00022692"/>
    </source>
</evidence>
<evidence type="ECO:0000313" key="10">
    <source>
        <dbReference type="Proteomes" id="UP000526125"/>
    </source>
</evidence>
<comment type="caution">
    <text evidence="9">The sequence shown here is derived from an EMBL/GenBank/DDBJ whole genome shotgun (WGS) entry which is preliminary data.</text>
</comment>
<feature type="domain" description="Major facilitator superfamily (MFS) profile" evidence="8">
    <location>
        <begin position="20"/>
        <end position="409"/>
    </location>
</feature>
<feature type="transmembrane region" description="Helical" evidence="7">
    <location>
        <begin position="296"/>
        <end position="314"/>
    </location>
</feature>
<dbReference type="Proteomes" id="UP000526125">
    <property type="component" value="Unassembled WGS sequence"/>
</dbReference>
<dbReference type="GO" id="GO:0022857">
    <property type="term" value="F:transmembrane transporter activity"/>
    <property type="evidence" value="ECO:0007669"/>
    <property type="project" value="InterPro"/>
</dbReference>
<keyword evidence="4 7" id="KW-0812">Transmembrane</keyword>
<dbReference type="RefSeq" id="WP_175395820.1">
    <property type="nucleotide sequence ID" value="NZ_JABMCB010000178.1"/>
</dbReference>
<feature type="transmembrane region" description="Helical" evidence="7">
    <location>
        <begin position="384"/>
        <end position="403"/>
    </location>
</feature>
<sequence length="426" mass="46297">MSNDHKKGEAETSRRGGWKHAGLLLGGVGISNLGDFIYIVAINLMVLNMTQSPAAVAGLWIISPIASVCTKFWSGSLIDRYDQRQMMIGADLVRAVLVAVLPLMPSLWMMYGVMFLVSMSSSIFVPSSQVYITRLVPAERRKRFNSLQAMISSGAFITGPAIAGVMLIYLSPVAAIYANAASFVVSALILMFLPRLGIGEQNRGTGTRLTPRLIAQDWRAVLHFSHQSGYVVGVYALFQIILVIGMSLDAQEVVFIRQVMNLSESQYGALMSVTGVGYLAGSLLVWLFAKHLPIRHMMGGGVLLVALGYFLFARSFSFELAAFAFIMLGLCSALANTGLVTFYQNNIPVDLMGRMSSVLGLMLSALQVISILAMGGVAEVISLRTVYTVVSAILMLGALLLWLTSWFPSRQLFYGEHESSKKSFSG</sequence>
<evidence type="ECO:0000256" key="2">
    <source>
        <dbReference type="ARBA" id="ARBA00022448"/>
    </source>
</evidence>
<feature type="transmembrane region" description="Helical" evidence="7">
    <location>
        <begin position="229"/>
        <end position="248"/>
    </location>
</feature>
<dbReference type="GO" id="GO:0005886">
    <property type="term" value="C:plasma membrane"/>
    <property type="evidence" value="ECO:0007669"/>
    <property type="project" value="UniProtKB-SubCell"/>
</dbReference>
<feature type="transmembrane region" description="Helical" evidence="7">
    <location>
        <begin position="320"/>
        <end position="343"/>
    </location>
</feature>
<protein>
    <submittedName>
        <fullName evidence="9">MFS transporter</fullName>
    </submittedName>
</protein>
<evidence type="ECO:0000256" key="7">
    <source>
        <dbReference type="SAM" id="Phobius"/>
    </source>
</evidence>
<feature type="transmembrane region" description="Helical" evidence="7">
    <location>
        <begin position="144"/>
        <end position="170"/>
    </location>
</feature>
<evidence type="ECO:0000256" key="1">
    <source>
        <dbReference type="ARBA" id="ARBA00004651"/>
    </source>
</evidence>
<feature type="transmembrane region" description="Helical" evidence="7">
    <location>
        <begin position="21"/>
        <end position="42"/>
    </location>
</feature>
<evidence type="ECO:0000313" key="9">
    <source>
        <dbReference type="EMBL" id="NUU76083.1"/>
    </source>
</evidence>
<dbReference type="Gene3D" id="1.20.1250.20">
    <property type="entry name" value="MFS general substrate transporter like domains"/>
    <property type="match status" value="1"/>
</dbReference>
<dbReference type="PANTHER" id="PTHR23513">
    <property type="entry name" value="INTEGRAL MEMBRANE EFFLUX PROTEIN-RELATED"/>
    <property type="match status" value="1"/>
</dbReference>
<dbReference type="SUPFAM" id="SSF103473">
    <property type="entry name" value="MFS general substrate transporter"/>
    <property type="match status" value="1"/>
</dbReference>
<dbReference type="CDD" id="cd06173">
    <property type="entry name" value="MFS_MefA_like"/>
    <property type="match status" value="1"/>
</dbReference>
<gene>
    <name evidence="9" type="ORF">HP552_12655</name>
</gene>
<name>A0A7Y6BWW3_9BACL</name>
<dbReference type="PANTHER" id="PTHR23513:SF6">
    <property type="entry name" value="MAJOR FACILITATOR SUPERFAMILY ASSOCIATED DOMAIN-CONTAINING PROTEIN"/>
    <property type="match status" value="1"/>
</dbReference>
<keyword evidence="10" id="KW-1185">Reference proteome</keyword>